<reference evidence="3 4" key="1">
    <citation type="journal article" date="2012" name="Plant Cell">
        <title>Genome comparison of barley and maize smut fungi reveals targeted loss of RNA silencing components and species-specific presence of transposable elements.</title>
        <authorList>
            <person name="Laurie J.D."/>
            <person name="Ali S."/>
            <person name="Linning R."/>
            <person name="Mannhaupt G."/>
            <person name="Wong P."/>
            <person name="Gueldener U."/>
            <person name="Muensterkoetter M."/>
            <person name="Moore R."/>
            <person name="Kahmann R."/>
            <person name="Bakkeren G."/>
            <person name="Schirawski J."/>
        </authorList>
    </citation>
    <scope>NUCLEOTIDE SEQUENCE [LARGE SCALE GENOMIC DNA]</scope>
    <source>
        <strain evidence="4">Uh4875-4</strain>
    </source>
</reference>
<feature type="coiled-coil region" evidence="1">
    <location>
        <begin position="31"/>
        <end position="58"/>
    </location>
</feature>
<dbReference type="Proteomes" id="UP000006174">
    <property type="component" value="Unassembled WGS sequence"/>
</dbReference>
<proteinExistence type="predicted"/>
<evidence type="ECO:0000256" key="1">
    <source>
        <dbReference type="SAM" id="Coils"/>
    </source>
</evidence>
<dbReference type="EMBL" id="CAGI01000186">
    <property type="protein sequence ID" value="CCF53896.1"/>
    <property type="molecule type" value="Genomic_DNA"/>
</dbReference>
<accession>I2G403</accession>
<evidence type="ECO:0000313" key="4">
    <source>
        <dbReference type="Proteomes" id="UP000006174"/>
    </source>
</evidence>
<evidence type="ECO:0000313" key="3">
    <source>
        <dbReference type="EMBL" id="CCF53896.1"/>
    </source>
</evidence>
<dbReference type="AlphaFoldDB" id="I2G403"/>
<keyword evidence="4" id="KW-1185">Reference proteome</keyword>
<protein>
    <submittedName>
        <fullName evidence="3">Uncharacterized protein</fullName>
    </submittedName>
</protein>
<feature type="region of interest" description="Disordered" evidence="2">
    <location>
        <begin position="1"/>
        <end position="31"/>
    </location>
</feature>
<gene>
    <name evidence="3" type="ORF">UHOR_00288</name>
</gene>
<feature type="compositionally biased region" description="Basic and acidic residues" evidence="2">
    <location>
        <begin position="185"/>
        <end position="202"/>
    </location>
</feature>
<organism evidence="3 4">
    <name type="scientific">Ustilago hordei</name>
    <name type="common">Barley covered smut fungus</name>
    <dbReference type="NCBI Taxonomy" id="120017"/>
    <lineage>
        <taxon>Eukaryota</taxon>
        <taxon>Fungi</taxon>
        <taxon>Dikarya</taxon>
        <taxon>Basidiomycota</taxon>
        <taxon>Ustilaginomycotina</taxon>
        <taxon>Ustilaginomycetes</taxon>
        <taxon>Ustilaginales</taxon>
        <taxon>Ustilaginaceae</taxon>
        <taxon>Ustilago</taxon>
    </lineage>
</organism>
<dbReference type="HOGENOM" id="CLU_042192_0_0_1"/>
<dbReference type="eggNOG" id="ENOG502RDTV">
    <property type="taxonomic scope" value="Eukaryota"/>
</dbReference>
<name>I2G403_USTHO</name>
<keyword evidence="1" id="KW-0175">Coiled coil</keyword>
<feature type="compositionally biased region" description="Low complexity" evidence="2">
    <location>
        <begin position="18"/>
        <end position="31"/>
    </location>
</feature>
<sequence length="510" mass="56431">MSQTPSRRRPLAVDTPGSARSNTSTSSNTDRATLLDRIEDLDLQIHDLRRQIAAEREKRRSSTHSSTSLLSSSSASLSLSFLDPDQLRDGRGIKSALLEKLKLIDDEALTSLLTTSREGLVRWIATNGSASAEKAESEERGKGWVDLGLVPSKSVGVEGTGSGSDIDKRLALQQGNGRGGKKGRGVREELGEKRHEQSVHDWLKDRQRRTTSLVDSLTRFTHLDISNVAQTDTAASLDGLRARRVHIEGSFAKLFLIDMKFSVSEDSSSSTSSPQIQNLAITLPSWLKETLDEPHKLYSKLLKRNDLPSILLMLRTMLPLLSLRRNLYTSLMEQYTNLVREHVRTFESTTGTDFIPYHPHNTSSRKRTSTAAVDEDLARSLILPSLAEPFVLQNGNGAKLTIQFVIRWNRWGYATPNITVTAEVPGKMLDARSRSFLDGFEEEVQHLLKVAIAQDGIIGLPDKDEEEEQVDEAEEKVMGRWGVAPALNAVVKAFFGLESEESASGSEESA</sequence>
<feature type="compositionally biased region" description="Basic residues" evidence="2">
    <location>
        <begin position="1"/>
        <end position="10"/>
    </location>
</feature>
<evidence type="ECO:0000256" key="2">
    <source>
        <dbReference type="SAM" id="MobiDB-lite"/>
    </source>
</evidence>
<feature type="region of interest" description="Disordered" evidence="2">
    <location>
        <begin position="156"/>
        <end position="202"/>
    </location>
</feature>
<comment type="caution">
    <text evidence="3">The sequence shown here is derived from an EMBL/GenBank/DDBJ whole genome shotgun (WGS) entry which is preliminary data.</text>
</comment>
<dbReference type="OrthoDB" id="2552560at2759"/>
<dbReference type="OMA" id="MLRTMVP"/>